<dbReference type="InterPro" id="IPR046373">
    <property type="entry name" value="Acyl-CoA_Oxase/DH_mid-dom_sf"/>
</dbReference>
<evidence type="ECO:0000259" key="1">
    <source>
        <dbReference type="Pfam" id="PF02771"/>
    </source>
</evidence>
<organism evidence="2 3">
    <name type="scientific">Rhodocyclus tenuis</name>
    <name type="common">Rhodospirillum tenue</name>
    <dbReference type="NCBI Taxonomy" id="1066"/>
    <lineage>
        <taxon>Bacteria</taxon>
        <taxon>Pseudomonadati</taxon>
        <taxon>Pseudomonadota</taxon>
        <taxon>Betaproteobacteria</taxon>
        <taxon>Rhodocyclales</taxon>
        <taxon>Rhodocyclaceae</taxon>
        <taxon>Rhodocyclus</taxon>
    </lineage>
</organism>
<dbReference type="Proteomes" id="UP000587070">
    <property type="component" value="Unassembled WGS sequence"/>
</dbReference>
<dbReference type="PANTHER" id="PTHR43884:SF12">
    <property type="entry name" value="ISOVALERYL-COA DEHYDROGENASE, MITOCHONDRIAL-RELATED"/>
    <property type="match status" value="1"/>
</dbReference>
<dbReference type="RefSeq" id="WP_153114774.1">
    <property type="nucleotide sequence ID" value="NZ_JACIGE010000012.1"/>
</dbReference>
<dbReference type="GO" id="GO:0003995">
    <property type="term" value="F:acyl-CoA dehydrogenase activity"/>
    <property type="evidence" value="ECO:0007669"/>
    <property type="project" value="TreeGrafter"/>
</dbReference>
<dbReference type="GO" id="GO:0050660">
    <property type="term" value="F:flavin adenine dinucleotide binding"/>
    <property type="evidence" value="ECO:0007669"/>
    <property type="project" value="InterPro"/>
</dbReference>
<dbReference type="Gene3D" id="1.20.140.10">
    <property type="entry name" value="Butyryl-CoA Dehydrogenase, subunit A, domain 3"/>
    <property type="match status" value="1"/>
</dbReference>
<evidence type="ECO:0000313" key="3">
    <source>
        <dbReference type="Proteomes" id="UP000587070"/>
    </source>
</evidence>
<comment type="caution">
    <text evidence="2">The sequence shown here is derived from an EMBL/GenBank/DDBJ whole genome shotgun (WGS) entry which is preliminary data.</text>
</comment>
<dbReference type="EMBL" id="JACIGE010000012">
    <property type="protein sequence ID" value="MBB4248600.1"/>
    <property type="molecule type" value="Genomic_DNA"/>
</dbReference>
<proteinExistence type="predicted"/>
<dbReference type="InterPro" id="IPR009100">
    <property type="entry name" value="AcylCoA_DH/oxidase_NM_dom_sf"/>
</dbReference>
<dbReference type="SUPFAM" id="SSF47203">
    <property type="entry name" value="Acyl-CoA dehydrogenase C-terminal domain-like"/>
    <property type="match status" value="1"/>
</dbReference>
<protein>
    <recommendedName>
        <fullName evidence="1">Acyl-CoA dehydrogenase/oxidase N-terminal domain-containing protein</fullName>
    </recommendedName>
</protein>
<evidence type="ECO:0000313" key="2">
    <source>
        <dbReference type="EMBL" id="MBB4248600.1"/>
    </source>
</evidence>
<dbReference type="SUPFAM" id="SSF56645">
    <property type="entry name" value="Acyl-CoA dehydrogenase NM domain-like"/>
    <property type="match status" value="1"/>
</dbReference>
<reference evidence="2 3" key="1">
    <citation type="submission" date="2020-08" db="EMBL/GenBank/DDBJ databases">
        <title>Genome sequencing of Purple Non-Sulfur Bacteria from various extreme environments.</title>
        <authorList>
            <person name="Mayer M."/>
        </authorList>
    </citation>
    <scope>NUCLEOTIDE SEQUENCE [LARGE SCALE GENOMIC DNA]</scope>
    <source>
        <strain evidence="2 3">2761</strain>
    </source>
</reference>
<dbReference type="InterPro" id="IPR036250">
    <property type="entry name" value="AcylCo_DH-like_C"/>
</dbReference>
<dbReference type="InterPro" id="IPR037069">
    <property type="entry name" value="AcylCoA_DH/ox_N_sf"/>
</dbReference>
<dbReference type="InterPro" id="IPR013786">
    <property type="entry name" value="AcylCoA_DH/ox_N"/>
</dbReference>
<feature type="domain" description="Acyl-CoA dehydrogenase/oxidase N-terminal" evidence="1">
    <location>
        <begin position="19"/>
        <end position="119"/>
    </location>
</feature>
<dbReference type="Pfam" id="PF02771">
    <property type="entry name" value="Acyl-CoA_dh_N"/>
    <property type="match status" value="1"/>
</dbReference>
<dbReference type="PANTHER" id="PTHR43884">
    <property type="entry name" value="ACYL-COA DEHYDROGENASE"/>
    <property type="match status" value="1"/>
</dbReference>
<name>A0A840GCL2_RHOTE</name>
<keyword evidence="3" id="KW-1185">Reference proteome</keyword>
<dbReference type="OrthoDB" id="2564795at2"/>
<gene>
    <name evidence="2" type="ORF">GGD90_002999</name>
</gene>
<dbReference type="Gene3D" id="1.10.540.10">
    <property type="entry name" value="Acyl-CoA dehydrogenase/oxidase, N-terminal domain"/>
    <property type="match status" value="1"/>
</dbReference>
<accession>A0A840GCL2</accession>
<dbReference type="AlphaFoldDB" id="A0A840GCL2"/>
<dbReference type="Gene3D" id="2.40.110.10">
    <property type="entry name" value="Butyryl-CoA Dehydrogenase, subunit A, domain 2"/>
    <property type="match status" value="1"/>
</dbReference>
<sequence>MSEYTDPNSSSLSDASADIARLIASELAPRVCAIDLEGEYPEGFLRQLGQLGGFAGVVAPAFGGNGKGIVDTIGVIAQVGESCLSTAFAVWCQTACARYLQLSDNTALKAELLPALVSGRQLGGTGLSNTLKSCCEIERPLLVATRVDGGYEISGTLPWVSNLGNDHVFVSACPVDGDGRLVFFVVRCDQAGFRLLDGAHFAALEGTRTLACQFRRVFIADGSVLAHPEQSAEYLARIQPGMILAQLGMGIGLVRDCIRLIDSAGRTHAHINCFEEDQVDSLHAALAAAAAEVDRLARRLDAGYAVDERAPTLLDILRVRLAGGELSLRAAQAALLHQGARGYLRTAGAQRRLREACFIAIVTPSLKHLRREIARREAAAERLAA</sequence>